<dbReference type="EMBL" id="CP060780">
    <property type="protein sequence ID" value="QNP44333.1"/>
    <property type="molecule type" value="Genomic_DNA"/>
</dbReference>
<dbReference type="PANTHER" id="PTHR30026:SF22">
    <property type="entry name" value="OUTER MEMBRANE EFFLUX PROTEIN"/>
    <property type="match status" value="1"/>
</dbReference>
<comment type="subcellular location">
    <subcellularLocation>
        <location evidence="1">Cell outer membrane</location>
    </subcellularLocation>
</comment>
<evidence type="ECO:0000256" key="4">
    <source>
        <dbReference type="ARBA" id="ARBA00022452"/>
    </source>
</evidence>
<evidence type="ECO:0000256" key="7">
    <source>
        <dbReference type="ARBA" id="ARBA00023237"/>
    </source>
</evidence>
<feature type="signal peptide" evidence="8">
    <location>
        <begin position="1"/>
        <end position="20"/>
    </location>
</feature>
<organism evidence="9 10">
    <name type="scientific">Sphingomonas daechungensis</name>
    <dbReference type="NCBI Taxonomy" id="1176646"/>
    <lineage>
        <taxon>Bacteria</taxon>
        <taxon>Pseudomonadati</taxon>
        <taxon>Pseudomonadota</taxon>
        <taxon>Alphaproteobacteria</taxon>
        <taxon>Sphingomonadales</taxon>
        <taxon>Sphingomonadaceae</taxon>
        <taxon>Sphingomonas</taxon>
    </lineage>
</organism>
<gene>
    <name evidence="9" type="ORF">H9L15_02135</name>
</gene>
<reference evidence="9 10" key="1">
    <citation type="submission" date="2020-08" db="EMBL/GenBank/DDBJ databases">
        <title>Genome sequence of Sphingomonas daechungensis KACC 18115T.</title>
        <authorList>
            <person name="Hyun D.-W."/>
            <person name="Bae J.-W."/>
        </authorList>
    </citation>
    <scope>NUCLEOTIDE SEQUENCE [LARGE SCALE GENOMIC DNA]</scope>
    <source>
        <strain evidence="9 10">KACC 18115</strain>
    </source>
</reference>
<dbReference type="NCBIfam" id="TIGR01844">
    <property type="entry name" value="type_I_sec_TolC"/>
    <property type="match status" value="1"/>
</dbReference>
<dbReference type="Gene3D" id="1.20.1600.10">
    <property type="entry name" value="Outer membrane efflux proteins (OEP)"/>
    <property type="match status" value="1"/>
</dbReference>
<keyword evidence="3" id="KW-0813">Transport</keyword>
<protein>
    <submittedName>
        <fullName evidence="9">TolC family outer membrane protein</fullName>
    </submittedName>
</protein>
<name>A0ABX6T6J6_9SPHN</name>
<dbReference type="InterPro" id="IPR051906">
    <property type="entry name" value="TolC-like"/>
</dbReference>
<comment type="similarity">
    <text evidence="2">Belongs to the outer membrane factor (OMF) (TC 1.B.17) family.</text>
</comment>
<dbReference type="PANTHER" id="PTHR30026">
    <property type="entry name" value="OUTER MEMBRANE PROTEIN TOLC"/>
    <property type="match status" value="1"/>
</dbReference>
<evidence type="ECO:0000313" key="9">
    <source>
        <dbReference type="EMBL" id="QNP44333.1"/>
    </source>
</evidence>
<keyword evidence="6" id="KW-0472">Membrane</keyword>
<dbReference type="InterPro" id="IPR010130">
    <property type="entry name" value="T1SS_OMP_TolC"/>
</dbReference>
<accession>A0ABX6T6J6</accession>
<evidence type="ECO:0000256" key="5">
    <source>
        <dbReference type="ARBA" id="ARBA00022692"/>
    </source>
</evidence>
<keyword evidence="5" id="KW-0812">Transmembrane</keyword>
<dbReference type="Pfam" id="PF02321">
    <property type="entry name" value="OEP"/>
    <property type="match status" value="2"/>
</dbReference>
<evidence type="ECO:0000256" key="1">
    <source>
        <dbReference type="ARBA" id="ARBA00004442"/>
    </source>
</evidence>
<evidence type="ECO:0000256" key="2">
    <source>
        <dbReference type="ARBA" id="ARBA00007613"/>
    </source>
</evidence>
<dbReference type="InterPro" id="IPR003423">
    <property type="entry name" value="OMP_efflux"/>
</dbReference>
<proteinExistence type="inferred from homology"/>
<dbReference type="Proteomes" id="UP000516134">
    <property type="component" value="Chromosome"/>
</dbReference>
<evidence type="ECO:0000313" key="10">
    <source>
        <dbReference type="Proteomes" id="UP000516134"/>
    </source>
</evidence>
<keyword evidence="4" id="KW-1134">Transmembrane beta strand</keyword>
<sequence length="504" mass="52747">MRNTAIATIAAVLLAGTASADTLREALVSAYQTNPTLTGQRESLRATDANVAIAKAAGRPTLSATAGINKDLSRSGILDTGGSGPTLSVGADLSYPLFSGGRVKNSVKAAEKRVEAGRATLRAVEGDVFTQAVASYMDVIRDRATVELNANNVKVLETNLQATNDRFEIGDLTRTDVAQSEARLQLGRSRLALAIGQQTASEARYREVMGHPPGTLAPPPPLPPLPNTEAEAVQIALADNPDLLSVQRQTVAAGYDIRVAEGTRLPSVSAGISGTYLNNLNGNNGPAPNTGTQTTAGVNVSLPLFQGGLPAARIRQSEALRGQLQEQVVGTERAVVSTTRAAFANYHAAQKAIESQTVAVKANELALEGVRAEQSVGTRTVLDVLDAEQELLNSQVLLVTARRDAYVAGFQLLNAMGQAEAQDLGLDGGPLYDPLGNYRRVAGNWSDWARDPKYVPVATRTVDSSEMPASPIVTPDVVPAPFAPPTTGIPVTAPATTGVTQPPQ</sequence>
<feature type="chain" id="PRO_5045423160" evidence="8">
    <location>
        <begin position="21"/>
        <end position="504"/>
    </location>
</feature>
<dbReference type="SUPFAM" id="SSF56954">
    <property type="entry name" value="Outer membrane efflux proteins (OEP)"/>
    <property type="match status" value="1"/>
</dbReference>
<evidence type="ECO:0000256" key="3">
    <source>
        <dbReference type="ARBA" id="ARBA00022448"/>
    </source>
</evidence>
<evidence type="ECO:0000256" key="6">
    <source>
        <dbReference type="ARBA" id="ARBA00023136"/>
    </source>
</evidence>
<keyword evidence="7" id="KW-0998">Cell outer membrane</keyword>
<keyword evidence="8" id="KW-0732">Signal</keyword>
<keyword evidence="10" id="KW-1185">Reference proteome</keyword>
<evidence type="ECO:0000256" key="8">
    <source>
        <dbReference type="SAM" id="SignalP"/>
    </source>
</evidence>